<feature type="coiled-coil region" evidence="1">
    <location>
        <begin position="16"/>
        <end position="50"/>
    </location>
</feature>
<gene>
    <name evidence="2" type="ORF">X801_04773</name>
</gene>
<keyword evidence="3" id="KW-1185">Reference proteome</keyword>
<sequence>MAKAISEELLHLDDERIDWTEEYRERERLRREAEEKLAESRKVKKDETLEKICPPVYINAYGKLLSFFAYGIIREEVEREFAPKEYKTDYRSVTKVDFHSNEIPDRPRPEPRVSAAYCLFCYIQLQLHCWKNGSPVITAVSVVNRVPFMLANTPDKKPRRRDTDLIVHLH</sequence>
<keyword evidence="1" id="KW-0175">Coiled coil</keyword>
<accession>A0A1S8WY80</accession>
<dbReference type="Proteomes" id="UP000243686">
    <property type="component" value="Unassembled WGS sequence"/>
</dbReference>
<dbReference type="EMBL" id="KV893373">
    <property type="protein sequence ID" value="OON19361.1"/>
    <property type="molecule type" value="Genomic_DNA"/>
</dbReference>
<name>A0A1S8WY80_OPIVI</name>
<evidence type="ECO:0000313" key="3">
    <source>
        <dbReference type="Proteomes" id="UP000243686"/>
    </source>
</evidence>
<evidence type="ECO:0000256" key="1">
    <source>
        <dbReference type="SAM" id="Coils"/>
    </source>
</evidence>
<evidence type="ECO:0000313" key="2">
    <source>
        <dbReference type="EMBL" id="OON19361.1"/>
    </source>
</evidence>
<protein>
    <submittedName>
        <fullName evidence="2">Uncharacterized protein</fullName>
    </submittedName>
</protein>
<proteinExistence type="predicted"/>
<organism evidence="2 3">
    <name type="scientific">Opisthorchis viverrini</name>
    <name type="common">Southeast Asian liver fluke</name>
    <dbReference type="NCBI Taxonomy" id="6198"/>
    <lineage>
        <taxon>Eukaryota</taxon>
        <taxon>Metazoa</taxon>
        <taxon>Spiralia</taxon>
        <taxon>Lophotrochozoa</taxon>
        <taxon>Platyhelminthes</taxon>
        <taxon>Trematoda</taxon>
        <taxon>Digenea</taxon>
        <taxon>Opisthorchiida</taxon>
        <taxon>Opisthorchiata</taxon>
        <taxon>Opisthorchiidae</taxon>
        <taxon>Opisthorchis</taxon>
    </lineage>
</organism>
<dbReference type="AlphaFoldDB" id="A0A1S8WY80"/>
<reference evidence="2 3" key="1">
    <citation type="submission" date="2015-03" db="EMBL/GenBank/DDBJ databases">
        <title>Draft genome of the nematode, Opisthorchis viverrini.</title>
        <authorList>
            <person name="Mitreva M."/>
        </authorList>
    </citation>
    <scope>NUCLEOTIDE SEQUENCE [LARGE SCALE GENOMIC DNA]</scope>
    <source>
        <strain evidence="2">Khon Kaen</strain>
    </source>
</reference>